<keyword evidence="11" id="KW-1185">Reference proteome</keyword>
<comment type="similarity">
    <text evidence="2">Belongs to the DNA repair enzymes AP/ExoA family.</text>
</comment>
<dbReference type="RefSeq" id="WP_078811655.1">
    <property type="nucleotide sequence ID" value="NZ_FUYE01000001.1"/>
</dbReference>
<feature type="site" description="Interaction with DNA substrate" evidence="8">
    <location>
        <position position="243"/>
    </location>
</feature>
<feature type="active site" evidence="6">
    <location>
        <position position="106"/>
    </location>
</feature>
<dbReference type="PANTHER" id="PTHR22748:SF6">
    <property type="entry name" value="DNA-(APURINIC OR APYRIMIDINIC SITE) ENDONUCLEASE"/>
    <property type="match status" value="1"/>
</dbReference>
<dbReference type="GO" id="GO:0006284">
    <property type="term" value="P:base-excision repair"/>
    <property type="evidence" value="ECO:0007669"/>
    <property type="project" value="TreeGrafter"/>
</dbReference>
<keyword evidence="7" id="KW-0464">Manganese</keyword>
<feature type="binding site" evidence="7">
    <location>
        <position position="145"/>
    </location>
    <ligand>
        <name>Mg(2+)</name>
        <dbReference type="ChEBI" id="CHEBI:18420"/>
        <label>1</label>
    </ligand>
</feature>
<dbReference type="Pfam" id="PF03372">
    <property type="entry name" value="Exo_endo_phos"/>
    <property type="match status" value="1"/>
</dbReference>
<dbReference type="Gene3D" id="3.60.10.10">
    <property type="entry name" value="Endonuclease/exonuclease/phosphatase"/>
    <property type="match status" value="1"/>
</dbReference>
<evidence type="ECO:0000256" key="1">
    <source>
        <dbReference type="ARBA" id="ARBA00001936"/>
    </source>
</evidence>
<feature type="active site" description="Proton acceptor" evidence="6">
    <location>
        <position position="243"/>
    </location>
</feature>
<feature type="binding site" evidence="7">
    <location>
        <position position="35"/>
    </location>
    <ligand>
        <name>Mg(2+)</name>
        <dbReference type="ChEBI" id="CHEBI:18420"/>
        <label>1</label>
    </ligand>
</feature>
<dbReference type="PROSITE" id="PS00726">
    <property type="entry name" value="AP_NUCLEASE_F1_1"/>
    <property type="match status" value="1"/>
</dbReference>
<feature type="active site" description="Proton donor/acceptor" evidence="6">
    <location>
        <position position="145"/>
    </location>
</feature>
<name>A0A1T4WM80_9BACT</name>
<gene>
    <name evidence="10" type="ORF">SAMN02745166_00451</name>
</gene>
<evidence type="ECO:0000256" key="5">
    <source>
        <dbReference type="ARBA" id="ARBA00022842"/>
    </source>
</evidence>
<protein>
    <submittedName>
        <fullName evidence="10">Exodeoxyribonuclease-3</fullName>
    </submittedName>
</protein>
<keyword evidence="5 7" id="KW-0460">Magnesium</keyword>
<evidence type="ECO:0000313" key="10">
    <source>
        <dbReference type="EMBL" id="SKA77985.1"/>
    </source>
</evidence>
<dbReference type="InterPro" id="IPR005135">
    <property type="entry name" value="Endo/exonuclease/phosphatase"/>
</dbReference>
<evidence type="ECO:0000256" key="4">
    <source>
        <dbReference type="ARBA" id="ARBA00022801"/>
    </source>
</evidence>
<dbReference type="NCBIfam" id="TIGR00633">
    <property type="entry name" value="xth"/>
    <property type="match status" value="1"/>
</dbReference>
<dbReference type="PROSITE" id="PS00728">
    <property type="entry name" value="AP_NUCLEASE_F1_3"/>
    <property type="match status" value="1"/>
</dbReference>
<dbReference type="InterPro" id="IPR036691">
    <property type="entry name" value="Endo/exonu/phosph_ase_sf"/>
</dbReference>
<accession>A0A1T4WM80</accession>
<dbReference type="Proteomes" id="UP000190774">
    <property type="component" value="Unassembled WGS sequence"/>
</dbReference>
<evidence type="ECO:0000256" key="8">
    <source>
        <dbReference type="PIRSR" id="PIRSR604808-3"/>
    </source>
</evidence>
<dbReference type="GO" id="GO:0003906">
    <property type="term" value="F:DNA-(apurinic or apyrimidinic site) endonuclease activity"/>
    <property type="evidence" value="ECO:0007669"/>
    <property type="project" value="TreeGrafter"/>
</dbReference>
<feature type="site" description="Transition state stabilizer" evidence="8">
    <location>
        <position position="147"/>
    </location>
</feature>
<dbReference type="InterPro" id="IPR020848">
    <property type="entry name" value="AP_endonuclease_F1_CS"/>
</dbReference>
<dbReference type="AlphaFoldDB" id="A0A1T4WM80"/>
<dbReference type="SUPFAM" id="SSF56219">
    <property type="entry name" value="DNase I-like"/>
    <property type="match status" value="1"/>
</dbReference>
<dbReference type="InterPro" id="IPR020847">
    <property type="entry name" value="AP_endonuclease_F1_BS"/>
</dbReference>
<dbReference type="NCBIfam" id="TIGR00195">
    <property type="entry name" value="exoDNase_III"/>
    <property type="match status" value="1"/>
</dbReference>
<dbReference type="GO" id="GO:0008311">
    <property type="term" value="F:double-stranded DNA 3'-5' DNA exonuclease activity"/>
    <property type="evidence" value="ECO:0007669"/>
    <property type="project" value="TreeGrafter"/>
</dbReference>
<feature type="domain" description="Endonuclease/exonuclease/phosphatase" evidence="9">
    <location>
        <begin position="5"/>
        <end position="243"/>
    </location>
</feature>
<dbReference type="EMBL" id="FUYE01000001">
    <property type="protein sequence ID" value="SKA77985.1"/>
    <property type="molecule type" value="Genomic_DNA"/>
</dbReference>
<sequence length="252" mass="28796">MKLSTWNVNGIRASLNKGLREYLLSHDADVICLQETKAEEAQVDLSFLTGYQAIWNSAEKKGYSGTCILSRVPWKSPSLGMSLADHDREGRMITVEFPDFYLVTVYTPNSQAKLARLPYRLQWDEAFRAYLKGLEKKKPVLSCGDLNCAHKEIDLANPKSNRMNPGFSDEERASFTQHLEAGFLDVFREFDPSPGRYTWWTQRTPDAREKNIGWRLDYWLSSASLRPAITSCRIRDDVRGSDHCPVEVVVQP</sequence>
<feature type="site" description="Important for catalytic activity" evidence="8">
    <location>
        <position position="217"/>
    </location>
</feature>
<dbReference type="OrthoDB" id="9803914at2"/>
<proteinExistence type="inferred from homology"/>
<comment type="cofactor">
    <cofactor evidence="7">
        <name>Mg(2+)</name>
        <dbReference type="ChEBI" id="CHEBI:18420"/>
    </cofactor>
    <cofactor evidence="7">
        <name>Mn(2+)</name>
        <dbReference type="ChEBI" id="CHEBI:29035"/>
    </cofactor>
    <text evidence="7">Probably binds two magnesium or manganese ions per subunit.</text>
</comment>
<reference evidence="11" key="1">
    <citation type="submission" date="2017-02" db="EMBL/GenBank/DDBJ databases">
        <authorList>
            <person name="Varghese N."/>
            <person name="Submissions S."/>
        </authorList>
    </citation>
    <scope>NUCLEOTIDE SEQUENCE [LARGE SCALE GENOMIC DNA]</scope>
    <source>
        <strain evidence="11">ATCC 700200</strain>
    </source>
</reference>
<evidence type="ECO:0000313" key="11">
    <source>
        <dbReference type="Proteomes" id="UP000190774"/>
    </source>
</evidence>
<evidence type="ECO:0000256" key="6">
    <source>
        <dbReference type="PIRSR" id="PIRSR604808-1"/>
    </source>
</evidence>
<comment type="cofactor">
    <cofactor evidence="1">
        <name>Mn(2+)</name>
        <dbReference type="ChEBI" id="CHEBI:29035"/>
    </cofactor>
</comment>
<evidence type="ECO:0000256" key="7">
    <source>
        <dbReference type="PIRSR" id="PIRSR604808-2"/>
    </source>
</evidence>
<dbReference type="GO" id="GO:0046872">
    <property type="term" value="F:metal ion binding"/>
    <property type="evidence" value="ECO:0007669"/>
    <property type="project" value="UniProtKB-KW"/>
</dbReference>
<dbReference type="GO" id="GO:0008081">
    <property type="term" value="F:phosphoric diester hydrolase activity"/>
    <property type="evidence" value="ECO:0007669"/>
    <property type="project" value="TreeGrafter"/>
</dbReference>
<feature type="binding site" evidence="7">
    <location>
        <position position="243"/>
    </location>
    <ligand>
        <name>Mg(2+)</name>
        <dbReference type="ChEBI" id="CHEBI:18420"/>
        <label>1</label>
    </ligand>
</feature>
<evidence type="ECO:0000256" key="2">
    <source>
        <dbReference type="ARBA" id="ARBA00007092"/>
    </source>
</evidence>
<keyword evidence="4" id="KW-0378">Hydrolase</keyword>
<dbReference type="CDD" id="cd09087">
    <property type="entry name" value="Ape1-like_AP-endo"/>
    <property type="match status" value="1"/>
</dbReference>
<dbReference type="PROSITE" id="PS51435">
    <property type="entry name" value="AP_NUCLEASE_F1_4"/>
    <property type="match status" value="1"/>
</dbReference>
<feature type="binding site" evidence="7">
    <location>
        <position position="242"/>
    </location>
    <ligand>
        <name>Mg(2+)</name>
        <dbReference type="ChEBI" id="CHEBI:18420"/>
        <label>1</label>
    </ligand>
</feature>
<organism evidence="10 11">
    <name type="scientific">Prosthecobacter debontii</name>
    <dbReference type="NCBI Taxonomy" id="48467"/>
    <lineage>
        <taxon>Bacteria</taxon>
        <taxon>Pseudomonadati</taxon>
        <taxon>Verrucomicrobiota</taxon>
        <taxon>Verrucomicrobiia</taxon>
        <taxon>Verrucomicrobiales</taxon>
        <taxon>Verrucomicrobiaceae</taxon>
        <taxon>Prosthecobacter</taxon>
    </lineage>
</organism>
<keyword evidence="3 7" id="KW-0479">Metal-binding</keyword>
<evidence type="ECO:0000256" key="3">
    <source>
        <dbReference type="ARBA" id="ARBA00022723"/>
    </source>
</evidence>
<evidence type="ECO:0000259" key="9">
    <source>
        <dbReference type="Pfam" id="PF03372"/>
    </source>
</evidence>
<dbReference type="InterPro" id="IPR004808">
    <property type="entry name" value="AP_endonuc_1"/>
</dbReference>
<dbReference type="STRING" id="48467.SAMN02745166_00451"/>
<feature type="binding site" evidence="7">
    <location>
        <position position="147"/>
    </location>
    <ligand>
        <name>Mg(2+)</name>
        <dbReference type="ChEBI" id="CHEBI:18420"/>
        <label>1</label>
    </ligand>
</feature>
<dbReference type="PANTHER" id="PTHR22748">
    <property type="entry name" value="AP ENDONUCLEASE"/>
    <property type="match status" value="1"/>
</dbReference>
<dbReference type="GO" id="GO:0003677">
    <property type="term" value="F:DNA binding"/>
    <property type="evidence" value="ECO:0007669"/>
    <property type="project" value="InterPro"/>
</dbReference>
<feature type="binding site" evidence="7">
    <location>
        <position position="7"/>
    </location>
    <ligand>
        <name>Mg(2+)</name>
        <dbReference type="ChEBI" id="CHEBI:18420"/>
        <label>1</label>
    </ligand>
</feature>